<organism evidence="1 2">
    <name type="scientific">Bosea eneae</name>
    <dbReference type="NCBI Taxonomy" id="151454"/>
    <lineage>
        <taxon>Bacteria</taxon>
        <taxon>Pseudomonadati</taxon>
        <taxon>Pseudomonadota</taxon>
        <taxon>Alphaproteobacteria</taxon>
        <taxon>Hyphomicrobiales</taxon>
        <taxon>Boseaceae</taxon>
        <taxon>Bosea</taxon>
    </lineage>
</organism>
<proteinExistence type="predicted"/>
<dbReference type="Proteomes" id="UP001596053">
    <property type="component" value="Unassembled WGS sequence"/>
</dbReference>
<dbReference type="EMBL" id="JBHSLW010000029">
    <property type="protein sequence ID" value="MFC5421528.1"/>
    <property type="molecule type" value="Genomic_DNA"/>
</dbReference>
<reference evidence="2" key="1">
    <citation type="journal article" date="2019" name="Int. J. Syst. Evol. Microbiol.">
        <title>The Global Catalogue of Microorganisms (GCM) 10K type strain sequencing project: providing services to taxonomists for standard genome sequencing and annotation.</title>
        <authorList>
            <consortium name="The Broad Institute Genomics Platform"/>
            <consortium name="The Broad Institute Genome Sequencing Center for Infectious Disease"/>
            <person name="Wu L."/>
            <person name="Ma J."/>
        </authorList>
    </citation>
    <scope>NUCLEOTIDE SEQUENCE [LARGE SCALE GENOMIC DNA]</scope>
    <source>
        <strain evidence="2">NCAIM B.01391</strain>
    </source>
</reference>
<keyword evidence="2" id="KW-1185">Reference proteome</keyword>
<sequence length="288" mass="31759">MSDGEHAFPYANTTNVVIAAPDPDWVPLRLGPFYFQHGFDLDQWYDLDPNITMMDFDAAFPGTLLFDAEEGVFLVKPTSGHRFLEIDPNSTVAEMVPALTSGTGADAAASVHAAEEIKTAWQTLKTWFENAVTVGSCAIVARVQHAWGDFAVLPLDVWRSFDVIDRDRGIARSPAGEFLFSIHAAKLGTSIAPQPVDHDSVNQLISGMSRKLGQINALRWQLRQHLSGVLKDSLVSQHQSYLSELKSETGKTHAASLKTFSRSRKKLIEILESDRSEADLRAILLKLA</sequence>
<gene>
    <name evidence="1" type="ORF">ACFPOB_18370</name>
</gene>
<evidence type="ECO:0000313" key="1">
    <source>
        <dbReference type="EMBL" id="MFC5421528.1"/>
    </source>
</evidence>
<protein>
    <submittedName>
        <fullName evidence="1">Uncharacterized protein</fullName>
    </submittedName>
</protein>
<dbReference type="RefSeq" id="WP_377799814.1">
    <property type="nucleotide sequence ID" value="NZ_JBHSLW010000029.1"/>
</dbReference>
<accession>A0ABW0ITB2</accession>
<evidence type="ECO:0000313" key="2">
    <source>
        <dbReference type="Proteomes" id="UP001596053"/>
    </source>
</evidence>
<comment type="caution">
    <text evidence="1">The sequence shown here is derived from an EMBL/GenBank/DDBJ whole genome shotgun (WGS) entry which is preliminary data.</text>
</comment>
<name>A0ABW0ITB2_9HYPH</name>